<evidence type="ECO:0000313" key="2">
    <source>
        <dbReference type="Proteomes" id="UP000001876"/>
    </source>
</evidence>
<reference evidence="1 2" key="1">
    <citation type="journal article" date="2009" name="Science">
        <title>Green evolution and dynamic adaptations revealed by genomes of the marine picoeukaryotes Micromonas.</title>
        <authorList>
            <person name="Worden A.Z."/>
            <person name="Lee J.H."/>
            <person name="Mock T."/>
            <person name="Rouze P."/>
            <person name="Simmons M.P."/>
            <person name="Aerts A.L."/>
            <person name="Allen A.E."/>
            <person name="Cuvelier M.L."/>
            <person name="Derelle E."/>
            <person name="Everett M.V."/>
            <person name="Foulon E."/>
            <person name="Grimwood J."/>
            <person name="Gundlach H."/>
            <person name="Henrissat B."/>
            <person name="Napoli C."/>
            <person name="McDonald S.M."/>
            <person name="Parker M.S."/>
            <person name="Rombauts S."/>
            <person name="Salamov A."/>
            <person name="Von Dassow P."/>
            <person name="Badger J.H."/>
            <person name="Coutinho P.M."/>
            <person name="Demir E."/>
            <person name="Dubchak I."/>
            <person name="Gentemann C."/>
            <person name="Eikrem W."/>
            <person name="Gready J.E."/>
            <person name="John U."/>
            <person name="Lanier W."/>
            <person name="Lindquist E.A."/>
            <person name="Lucas S."/>
            <person name="Mayer K.F."/>
            <person name="Moreau H."/>
            <person name="Not F."/>
            <person name="Otillar R."/>
            <person name="Panaud O."/>
            <person name="Pangilinan J."/>
            <person name="Paulsen I."/>
            <person name="Piegu B."/>
            <person name="Poliakov A."/>
            <person name="Robbens S."/>
            <person name="Schmutz J."/>
            <person name="Toulza E."/>
            <person name="Wyss T."/>
            <person name="Zelensky A."/>
            <person name="Zhou K."/>
            <person name="Armbrust E.V."/>
            <person name="Bhattacharya D."/>
            <person name="Goodenough U.W."/>
            <person name="Van de Peer Y."/>
            <person name="Grigoriev I.V."/>
        </authorList>
    </citation>
    <scope>NUCLEOTIDE SEQUENCE [LARGE SCALE GENOMIC DNA]</scope>
    <source>
        <strain evidence="1 2">CCMP1545</strain>
    </source>
</reference>
<dbReference type="Pfam" id="PF02672">
    <property type="entry name" value="CP12"/>
    <property type="match status" value="1"/>
</dbReference>
<evidence type="ECO:0000313" key="1">
    <source>
        <dbReference type="EMBL" id="EEH54675.1"/>
    </source>
</evidence>
<protein>
    <submittedName>
        <fullName evidence="1">Predicted protein</fullName>
    </submittedName>
</protein>
<dbReference type="RefSeq" id="XP_003061025.1">
    <property type="nucleotide sequence ID" value="XM_003060979.1"/>
</dbReference>
<dbReference type="KEGG" id="mpp:MICPUCDRAFT_60876"/>
<organism evidence="2">
    <name type="scientific">Micromonas pusilla (strain CCMP1545)</name>
    <name type="common">Picoplanktonic green alga</name>
    <dbReference type="NCBI Taxonomy" id="564608"/>
    <lineage>
        <taxon>Eukaryota</taxon>
        <taxon>Viridiplantae</taxon>
        <taxon>Chlorophyta</taxon>
        <taxon>Mamiellophyceae</taxon>
        <taxon>Mamiellales</taxon>
        <taxon>Mamiellaceae</taxon>
        <taxon>Micromonas</taxon>
    </lineage>
</organism>
<dbReference type="Proteomes" id="UP000001876">
    <property type="component" value="Unassembled WGS sequence"/>
</dbReference>
<dbReference type="EMBL" id="GG663743">
    <property type="protein sequence ID" value="EEH54675.1"/>
    <property type="molecule type" value="Genomic_DNA"/>
</dbReference>
<sequence>MSTMSVTRTPIAARASAFASAGRSAVRRAVAPARGVATPRGRRGCVIVRADVWSEMSGYMKSQCEEAAALEAKDVEAGRAKWIEIDRQVPGARLAYQEHKGDGKNADALEKFCDDDPNAEECKVFDE</sequence>
<dbReference type="OrthoDB" id="4362at2759"/>
<proteinExistence type="predicted"/>
<keyword evidence="2" id="KW-1185">Reference proteome</keyword>
<gene>
    <name evidence="1" type="ORF">MICPUCDRAFT_60876</name>
</gene>
<accession>C1MZW5</accession>
<dbReference type="GeneID" id="9686729"/>
<dbReference type="AlphaFoldDB" id="C1MZW5"/>
<name>C1MZW5_MICPC</name>